<organism evidence="3 4">
    <name type="scientific">Candida tropicalis (strain ATCC MYA-3404 / T1)</name>
    <name type="common">Yeast</name>
    <dbReference type="NCBI Taxonomy" id="294747"/>
    <lineage>
        <taxon>Eukaryota</taxon>
        <taxon>Fungi</taxon>
        <taxon>Dikarya</taxon>
        <taxon>Ascomycota</taxon>
        <taxon>Saccharomycotina</taxon>
        <taxon>Pichiomycetes</taxon>
        <taxon>Debaryomycetaceae</taxon>
        <taxon>Candida/Lodderomyces clade</taxon>
        <taxon>Candida</taxon>
    </lineage>
</organism>
<dbReference type="Proteomes" id="UP000002037">
    <property type="component" value="Unassembled WGS sequence"/>
</dbReference>
<dbReference type="AlphaFoldDB" id="C5MEL2"/>
<evidence type="ECO:0000313" key="4">
    <source>
        <dbReference type="Proteomes" id="UP000002037"/>
    </source>
</evidence>
<feature type="region of interest" description="Disordered" evidence="1">
    <location>
        <begin position="25"/>
        <end position="46"/>
    </location>
</feature>
<reference evidence="3 4" key="1">
    <citation type="journal article" date="2009" name="Nature">
        <title>Evolution of pathogenicity and sexual reproduction in eight Candida genomes.</title>
        <authorList>
            <person name="Butler G."/>
            <person name="Rasmussen M.D."/>
            <person name="Lin M.F."/>
            <person name="Santos M.A."/>
            <person name="Sakthikumar S."/>
            <person name="Munro C.A."/>
            <person name="Rheinbay E."/>
            <person name="Grabherr M."/>
            <person name="Forche A."/>
            <person name="Reedy J.L."/>
            <person name="Agrafioti I."/>
            <person name="Arnaud M.B."/>
            <person name="Bates S."/>
            <person name="Brown A.J."/>
            <person name="Brunke S."/>
            <person name="Costanzo M.C."/>
            <person name="Fitzpatrick D.A."/>
            <person name="de Groot P.W."/>
            <person name="Harris D."/>
            <person name="Hoyer L.L."/>
            <person name="Hube B."/>
            <person name="Klis F.M."/>
            <person name="Kodira C."/>
            <person name="Lennard N."/>
            <person name="Logue M.E."/>
            <person name="Martin R."/>
            <person name="Neiman A.M."/>
            <person name="Nikolaou E."/>
            <person name="Quail M.A."/>
            <person name="Quinn J."/>
            <person name="Santos M.C."/>
            <person name="Schmitzberger F.F."/>
            <person name="Sherlock G."/>
            <person name="Shah P."/>
            <person name="Silverstein K.A."/>
            <person name="Skrzypek M.S."/>
            <person name="Soll D."/>
            <person name="Staggs R."/>
            <person name="Stansfield I."/>
            <person name="Stumpf M.P."/>
            <person name="Sudbery P.E."/>
            <person name="Srikantha T."/>
            <person name="Zeng Q."/>
            <person name="Berman J."/>
            <person name="Berriman M."/>
            <person name="Heitman J."/>
            <person name="Gow N.A."/>
            <person name="Lorenz M.C."/>
            <person name="Birren B.W."/>
            <person name="Kellis M."/>
            <person name="Cuomo C.A."/>
        </authorList>
    </citation>
    <scope>NUCLEOTIDE SEQUENCE [LARGE SCALE GENOMIC DNA]</scope>
    <source>
        <strain evidence="4">ATCC MYA-3404 / T1</strain>
    </source>
</reference>
<keyword evidence="4" id="KW-1185">Reference proteome</keyword>
<dbReference type="HOGENOM" id="CLU_1594314_0_0_1"/>
<dbReference type="EMBL" id="GG692400">
    <property type="protein sequence ID" value="EER31723.1"/>
    <property type="molecule type" value="Genomic_DNA"/>
</dbReference>
<sequence>MTETSCVNSTICSIQTVVVSTVGTTNDPVTITNSSGDTATGTPKEASSKFWPGSFYTTITMTICSENDQCEEVVSVIPPNETMYISTSTKFEKEGANFRSGNTDFSTVTEQGFHMSSDRIENGAIVLKFSPMFVSLLALMNFFFVILCYYYGEELVFHFKFPLWFIW</sequence>
<dbReference type="GeneID" id="8299874"/>
<accession>C5MEL2</accession>
<dbReference type="KEGG" id="ctp:CTRG_04505"/>
<dbReference type="RefSeq" id="XP_002550208.1">
    <property type="nucleotide sequence ID" value="XM_002550162.1"/>
</dbReference>
<keyword evidence="2" id="KW-0812">Transmembrane</keyword>
<gene>
    <name evidence="3" type="ORF">CTRG_04505</name>
</gene>
<name>C5MEL2_CANTT</name>
<proteinExistence type="predicted"/>
<evidence type="ECO:0000313" key="3">
    <source>
        <dbReference type="EMBL" id="EER31723.1"/>
    </source>
</evidence>
<feature type="transmembrane region" description="Helical" evidence="2">
    <location>
        <begin position="125"/>
        <end position="152"/>
    </location>
</feature>
<dbReference type="VEuPathDB" id="FungiDB:CTRG_04505"/>
<feature type="compositionally biased region" description="Polar residues" evidence="1">
    <location>
        <begin position="25"/>
        <end position="41"/>
    </location>
</feature>
<protein>
    <submittedName>
        <fullName evidence="3">Uncharacterized protein</fullName>
    </submittedName>
</protein>
<keyword evidence="2" id="KW-0472">Membrane</keyword>
<keyword evidence="2" id="KW-1133">Transmembrane helix</keyword>
<evidence type="ECO:0000256" key="1">
    <source>
        <dbReference type="SAM" id="MobiDB-lite"/>
    </source>
</evidence>
<evidence type="ECO:0000256" key="2">
    <source>
        <dbReference type="SAM" id="Phobius"/>
    </source>
</evidence>